<evidence type="ECO:0000256" key="9">
    <source>
        <dbReference type="SAM" id="Phobius"/>
    </source>
</evidence>
<evidence type="ECO:0000313" key="10">
    <source>
        <dbReference type="EMBL" id="ADP41188.1"/>
    </source>
</evidence>
<dbReference type="AlphaFoldDB" id="E3H1A0"/>
<feature type="transmembrane region" description="Helical" evidence="9">
    <location>
        <begin position="333"/>
        <end position="358"/>
    </location>
</feature>
<keyword evidence="3" id="KW-0813">Transport</keyword>
<evidence type="ECO:0000313" key="11">
    <source>
        <dbReference type="Proteomes" id="UP000000387"/>
    </source>
</evidence>
<accession>E3H1A0</accession>
<evidence type="ECO:0000256" key="7">
    <source>
        <dbReference type="ARBA" id="ARBA00023136"/>
    </source>
</evidence>
<dbReference type="RefSeq" id="WP_013398892.1">
    <property type="nucleotide sequence ID" value="NC_014643.1"/>
</dbReference>
<evidence type="ECO:0000256" key="5">
    <source>
        <dbReference type="ARBA" id="ARBA00022692"/>
    </source>
</evidence>
<dbReference type="KEGG" id="rdn:HMPREF0733_11731"/>
<dbReference type="PANTHER" id="PTHR21716">
    <property type="entry name" value="TRANSMEMBRANE PROTEIN"/>
    <property type="match status" value="1"/>
</dbReference>
<proteinExistence type="inferred from homology"/>
<evidence type="ECO:0000256" key="2">
    <source>
        <dbReference type="ARBA" id="ARBA00009773"/>
    </source>
</evidence>
<feature type="transmembrane region" description="Helical" evidence="9">
    <location>
        <begin position="396"/>
        <end position="429"/>
    </location>
</feature>
<organism evidence="10 11">
    <name type="scientific">Rothia dentocariosa (strain ATCC 17931 / CDC X599 / XDIA)</name>
    <dbReference type="NCBI Taxonomy" id="762948"/>
    <lineage>
        <taxon>Bacteria</taxon>
        <taxon>Bacillati</taxon>
        <taxon>Actinomycetota</taxon>
        <taxon>Actinomycetes</taxon>
        <taxon>Micrococcales</taxon>
        <taxon>Micrococcaceae</taxon>
        <taxon>Rothia</taxon>
    </lineage>
</organism>
<feature type="region of interest" description="Disordered" evidence="8">
    <location>
        <begin position="1"/>
        <end position="76"/>
    </location>
</feature>
<feature type="compositionally biased region" description="Polar residues" evidence="8">
    <location>
        <begin position="46"/>
        <end position="64"/>
    </location>
</feature>
<comment type="subcellular location">
    <subcellularLocation>
        <location evidence="1">Cell membrane</location>
        <topology evidence="1">Multi-pass membrane protein</topology>
    </subcellularLocation>
</comment>
<feature type="transmembrane region" description="Helical" evidence="9">
    <location>
        <begin position="365"/>
        <end position="384"/>
    </location>
</feature>
<keyword evidence="5 9" id="KW-0812">Transmembrane</keyword>
<dbReference type="GeneID" id="29743913"/>
<dbReference type="GO" id="GO:0055085">
    <property type="term" value="P:transmembrane transport"/>
    <property type="evidence" value="ECO:0007669"/>
    <property type="project" value="TreeGrafter"/>
</dbReference>
<dbReference type="EMBL" id="CP002280">
    <property type="protein sequence ID" value="ADP41188.1"/>
    <property type="molecule type" value="Genomic_DNA"/>
</dbReference>
<comment type="similarity">
    <text evidence="2">Belongs to the autoinducer-2 exporter (AI-2E) (TC 2.A.86) family.</text>
</comment>
<dbReference type="Pfam" id="PF01594">
    <property type="entry name" value="AI-2E_transport"/>
    <property type="match status" value="1"/>
</dbReference>
<protein>
    <recommendedName>
        <fullName evidence="12">AI-2E family transporter</fullName>
    </recommendedName>
</protein>
<dbReference type="HOGENOM" id="CLU_031275_6_1_11"/>
<feature type="transmembrane region" description="Helical" evidence="9">
    <location>
        <begin position="246"/>
        <end position="265"/>
    </location>
</feature>
<keyword evidence="6 9" id="KW-1133">Transmembrane helix</keyword>
<keyword evidence="7 9" id="KW-0472">Membrane</keyword>
<feature type="transmembrane region" description="Helical" evidence="9">
    <location>
        <begin position="99"/>
        <end position="119"/>
    </location>
</feature>
<feature type="transmembrane region" description="Helical" evidence="9">
    <location>
        <begin position="307"/>
        <end position="327"/>
    </location>
</feature>
<reference evidence="11" key="1">
    <citation type="submission" date="2010-10" db="EMBL/GenBank/DDBJ databases">
        <title>The complete genome of Rothia dentocariosa ATCC 17931.</title>
        <authorList>
            <person name="Muzny D."/>
            <person name="Qin X."/>
            <person name="Buhay C."/>
            <person name="Dugan-Rocha S."/>
            <person name="Ding Y."/>
            <person name="Chen G."/>
            <person name="Hawes A."/>
            <person name="Holder M."/>
            <person name="Jhangiani S."/>
            <person name="Johnson A."/>
            <person name="Khan Z."/>
            <person name="Li Z."/>
            <person name="Liu W."/>
            <person name="Liu X."/>
            <person name="Perez L."/>
            <person name="Shen H."/>
            <person name="Wang Q."/>
            <person name="Watt J."/>
            <person name="Xi L."/>
            <person name="Xin Y."/>
            <person name="Zhou J."/>
            <person name="Deng J."/>
            <person name="Jiang H."/>
            <person name="Liu Y."/>
            <person name="Qu J."/>
            <person name="Song X.-Z."/>
            <person name="Zhang L."/>
            <person name="Villasana D."/>
            <person name="Johnson A."/>
            <person name="Liu J."/>
            <person name="Liyanage D."/>
            <person name="Lorensuhewa L."/>
            <person name="Robinson T."/>
            <person name="Song A."/>
            <person name="Song B.-B."/>
            <person name="Dinh H."/>
            <person name="Thornton R."/>
            <person name="Coyle M."/>
            <person name="Francisco L."/>
            <person name="Jackson L."/>
            <person name="Javaid M."/>
            <person name="Korchina V."/>
            <person name="Kovar C."/>
            <person name="Mata R."/>
            <person name="Mathew T."/>
            <person name="Ngo R."/>
            <person name="Nguyen L."/>
            <person name="Nguyen N."/>
            <person name="Okwuonu G."/>
            <person name="Ongeri F."/>
            <person name="Pham C."/>
            <person name="Simmons D."/>
            <person name="Wilczek-Boney K."/>
            <person name="Hale W."/>
            <person name="Jakkamsetti A."/>
            <person name="Pham P."/>
            <person name="Ruth R."/>
            <person name="San Lucas F."/>
            <person name="Warren J."/>
            <person name="Zhang J."/>
            <person name="Zhao Z."/>
            <person name="Zhou C."/>
            <person name="Zhu D."/>
            <person name="Lee S."/>
            <person name="Bess C."/>
            <person name="Blankenburg K."/>
            <person name="Forbes L."/>
            <person name="Fu Q."/>
            <person name="Gubbala S."/>
            <person name="Hirani K."/>
            <person name="Jayaseelan J.C."/>
            <person name="Lara F."/>
            <person name="Munidasa M."/>
            <person name="Palculict T."/>
            <person name="Patil S."/>
            <person name="Pu L.-L."/>
            <person name="Saada N."/>
            <person name="Tang L."/>
            <person name="Weissenberger G."/>
            <person name="Zhu Y."/>
            <person name="Hemphill L."/>
            <person name="Shang Y."/>
            <person name="Youmans B."/>
            <person name="Ayvaz T."/>
            <person name="Ross M."/>
            <person name="Santibanez J."/>
            <person name="Aqrawi P."/>
            <person name="Gross S."/>
            <person name="Joshi V."/>
            <person name="Fowler G."/>
            <person name="Nazareth L."/>
            <person name="Reid J."/>
            <person name="Worley K."/>
            <person name="Petrosino J."/>
            <person name="Highlander S."/>
            <person name="Gibbs R."/>
        </authorList>
    </citation>
    <scope>NUCLEOTIDE SEQUENCE [LARGE SCALE GENOMIC DNA]</scope>
    <source>
        <strain evidence="11">ATCC 17931 / CDC X599 / XDIA</strain>
    </source>
</reference>
<evidence type="ECO:0000256" key="1">
    <source>
        <dbReference type="ARBA" id="ARBA00004651"/>
    </source>
</evidence>
<feature type="transmembrane region" description="Helical" evidence="9">
    <location>
        <begin position="155"/>
        <end position="179"/>
    </location>
</feature>
<dbReference type="InterPro" id="IPR002549">
    <property type="entry name" value="AI-2E-like"/>
</dbReference>
<evidence type="ECO:0000256" key="6">
    <source>
        <dbReference type="ARBA" id="ARBA00022989"/>
    </source>
</evidence>
<keyword evidence="4" id="KW-1003">Cell membrane</keyword>
<feature type="transmembrane region" description="Helical" evidence="9">
    <location>
        <begin position="125"/>
        <end position="143"/>
    </location>
</feature>
<sequence length="440" mass="47228">MSDSSNPQAQQTPPPVPRVPRKKPEQEEPMFEQDGSVSSTKRESLTSHITGTISDLTDSISQARSQRRKASLPPRISPKVDEASELHIYEKSSPLHNPVSFGFLTTVGVGLALLAYYAFTNVGALVGWVTGAIFIALGLDPIVRKLESFGVKRSAGVVIVVLSFAAIISGLVVWIVPIISAQASSFVYRAPAIYQDFIDSDTFKRIDDVLHVNDWVNNNVPKFLESLTSSSAVGGFMSNLITAGSTIAQILTGTIIVLFLSLYFLSSMRTIKAWGSRLAPASKRERVEELTERITGAVGNYVMGQGVVAVLNATFALITMIILGFSFPQLVAVFVLILAFIPLVGGVAALVLVSLILLTQGWQMSVTFAIAYFIYLQIEAYVISPRIMSKAVSVPGGVAIIAVAAGGALWGVLGALIAIPVAASLLILVKEVFIPRQDHR</sequence>
<evidence type="ECO:0000256" key="4">
    <source>
        <dbReference type="ARBA" id="ARBA00022475"/>
    </source>
</evidence>
<evidence type="ECO:0000256" key="3">
    <source>
        <dbReference type="ARBA" id="ARBA00022448"/>
    </source>
</evidence>
<name>E3H1A0_ROTDC</name>
<dbReference type="GO" id="GO:0005886">
    <property type="term" value="C:plasma membrane"/>
    <property type="evidence" value="ECO:0007669"/>
    <property type="project" value="UniProtKB-SubCell"/>
</dbReference>
<dbReference type="PANTHER" id="PTHR21716:SF53">
    <property type="entry name" value="PERMEASE PERM-RELATED"/>
    <property type="match status" value="1"/>
</dbReference>
<feature type="compositionally biased region" description="Polar residues" evidence="8">
    <location>
        <begin position="1"/>
        <end position="11"/>
    </location>
</feature>
<gene>
    <name evidence="10" type="ordered locus">HMPREF0733_11731</name>
</gene>
<evidence type="ECO:0008006" key="12">
    <source>
        <dbReference type="Google" id="ProtNLM"/>
    </source>
</evidence>
<dbReference type="eggNOG" id="COG0628">
    <property type="taxonomic scope" value="Bacteria"/>
</dbReference>
<evidence type="ECO:0000256" key="8">
    <source>
        <dbReference type="SAM" id="MobiDB-lite"/>
    </source>
</evidence>
<dbReference type="Proteomes" id="UP000000387">
    <property type="component" value="Chromosome"/>
</dbReference>